<protein>
    <submittedName>
        <fullName evidence="1">Uncharacterized protein</fullName>
    </submittedName>
</protein>
<dbReference type="Proteomes" id="UP001141950">
    <property type="component" value="Unassembled WGS sequence"/>
</dbReference>
<gene>
    <name evidence="1" type="ORF">NQZ67_08295</name>
</gene>
<dbReference type="RefSeq" id="WP_257444497.1">
    <property type="nucleotide sequence ID" value="NZ_JANIPJ010000004.1"/>
</dbReference>
<accession>A0A9X2MQD3</accession>
<reference evidence="1" key="1">
    <citation type="submission" date="2022-08" db="EMBL/GenBank/DDBJ databases">
        <title>The genomic sequence of strain Paenibacillus sp. SCIV0701.</title>
        <authorList>
            <person name="Zhao H."/>
        </authorList>
    </citation>
    <scope>NUCLEOTIDE SEQUENCE</scope>
    <source>
        <strain evidence="1">SCIV0701</strain>
    </source>
</reference>
<evidence type="ECO:0000313" key="2">
    <source>
        <dbReference type="Proteomes" id="UP001141950"/>
    </source>
</evidence>
<organism evidence="1 2">
    <name type="scientific">Paenibacillus soyae</name>
    <dbReference type="NCBI Taxonomy" id="2969249"/>
    <lineage>
        <taxon>Bacteria</taxon>
        <taxon>Bacillati</taxon>
        <taxon>Bacillota</taxon>
        <taxon>Bacilli</taxon>
        <taxon>Bacillales</taxon>
        <taxon>Paenibacillaceae</taxon>
        <taxon>Paenibacillus</taxon>
    </lineage>
</organism>
<dbReference type="AlphaFoldDB" id="A0A9X2MQD3"/>
<comment type="caution">
    <text evidence="1">The sequence shown here is derived from an EMBL/GenBank/DDBJ whole genome shotgun (WGS) entry which is preliminary data.</text>
</comment>
<keyword evidence="2" id="KW-1185">Reference proteome</keyword>
<proteinExistence type="predicted"/>
<evidence type="ECO:0000313" key="1">
    <source>
        <dbReference type="EMBL" id="MCR2803881.1"/>
    </source>
</evidence>
<name>A0A9X2MQD3_9BACL</name>
<sequence length="189" mass="22740">MSEFTECYYLYSSNQNDGVKLLKKAWLRGYVYPAGQHWVTILPSGRPFRPNKRLIGQNKGVLLHLLHAEDHGWQLSVYEGRKRTFHYTCEWEEELSIDQEEYDRHKMVELINRNPYKIKSVTPLDITKIFYVTDYEDIIERNPVHQIAELLRLEHYEWLSYDYMQRDCKENPEELTGQGIRYVQPLFSF</sequence>
<dbReference type="EMBL" id="JANIPJ010000004">
    <property type="protein sequence ID" value="MCR2803881.1"/>
    <property type="molecule type" value="Genomic_DNA"/>
</dbReference>